<dbReference type="EMBL" id="MPUH01000069">
    <property type="protein sequence ID" value="OMJ92081.1"/>
    <property type="molecule type" value="Genomic_DNA"/>
</dbReference>
<name>A0A1R2CSV6_9CILI</name>
<keyword evidence="2" id="KW-1185">Reference proteome</keyword>
<organism evidence="1 2">
    <name type="scientific">Stentor coeruleus</name>
    <dbReference type="NCBI Taxonomy" id="5963"/>
    <lineage>
        <taxon>Eukaryota</taxon>
        <taxon>Sar</taxon>
        <taxon>Alveolata</taxon>
        <taxon>Ciliophora</taxon>
        <taxon>Postciliodesmatophora</taxon>
        <taxon>Heterotrichea</taxon>
        <taxon>Heterotrichida</taxon>
        <taxon>Stentoridae</taxon>
        <taxon>Stentor</taxon>
    </lineage>
</organism>
<comment type="caution">
    <text evidence="1">The sequence shown here is derived from an EMBL/GenBank/DDBJ whole genome shotgun (WGS) entry which is preliminary data.</text>
</comment>
<accession>A0A1R2CSV6</accession>
<sequence length="575" mass="67020">MRFKAMKDLKVSKEIRNKLKEMNFTKFFTIFKPKTFLKKVFFTFIDYFYLYDFSRFENILRLLAQKHKEIDSYIENIIRFMQSTDNEKVKSGYSKSKKYREDCLTISEILFKKTGIQLKENENCLFAANAKFLLLLPSAFTVFDVNETRVTTRTIGNQAYGNIYFLKSEKKYYALYLSNYPTSPIVFNKQVNPRIILSCGEPVTNVKPKDNKCNCSKKHLLYTQEKCLVKMKTPFKQEKNVCVKCQKEKQNMLTCEQCKYKNCIDCNKNSKNYLCGMCGFSNFSRRLATNENFMPQGNQYMNYSNLVINPNNEFIQNDPSMQGYVNNSQYNPLVSNHFQPNLNYPIENYEAPVAEIIPTVCQKCYNYNKCKNCNNLVYENPTGLCESCLQKICKACNREVINIQYCRICQNCSKCQNPLQAFFGCIDCGGKKEIIKKGMLLMESEDNYSEVDPSQRSRCLNCDKSINISHKDTLCCKCSNQEFSKVCLECKKMHYEHYYGAPNTIKFQDFSGRIKGMENRSLFQDQASSLNKNEDYCKECKVCVKGFLGLCLCRKILFASMDTVEKELELLMKSD</sequence>
<evidence type="ECO:0000313" key="1">
    <source>
        <dbReference type="EMBL" id="OMJ92081.1"/>
    </source>
</evidence>
<proteinExistence type="predicted"/>
<protein>
    <submittedName>
        <fullName evidence="1">Uncharacterized protein</fullName>
    </submittedName>
</protein>
<gene>
    <name evidence="1" type="ORF">SteCoe_5288</name>
</gene>
<evidence type="ECO:0000313" key="2">
    <source>
        <dbReference type="Proteomes" id="UP000187209"/>
    </source>
</evidence>
<reference evidence="1 2" key="1">
    <citation type="submission" date="2016-11" db="EMBL/GenBank/DDBJ databases">
        <title>The macronuclear genome of Stentor coeruleus: a giant cell with tiny introns.</title>
        <authorList>
            <person name="Slabodnick M."/>
            <person name="Ruby J.G."/>
            <person name="Reiff S.B."/>
            <person name="Swart E.C."/>
            <person name="Gosai S."/>
            <person name="Prabakaran S."/>
            <person name="Witkowska E."/>
            <person name="Larue G.E."/>
            <person name="Fisher S."/>
            <person name="Freeman R.M."/>
            <person name="Gunawardena J."/>
            <person name="Chu W."/>
            <person name="Stover N.A."/>
            <person name="Gregory B.D."/>
            <person name="Nowacki M."/>
            <person name="Derisi J."/>
            <person name="Roy S.W."/>
            <person name="Marshall W.F."/>
            <person name="Sood P."/>
        </authorList>
    </citation>
    <scope>NUCLEOTIDE SEQUENCE [LARGE SCALE GENOMIC DNA]</scope>
    <source>
        <strain evidence="1">WM001</strain>
    </source>
</reference>
<dbReference type="Proteomes" id="UP000187209">
    <property type="component" value="Unassembled WGS sequence"/>
</dbReference>
<dbReference type="AlphaFoldDB" id="A0A1R2CSV6"/>